<name>A0ABY3GQX4_9ACTN</name>
<accession>A0ABY3GQX4</accession>
<dbReference type="PROSITE" id="PS51257">
    <property type="entry name" value="PROKAR_LIPOPROTEIN"/>
    <property type="match status" value="1"/>
</dbReference>
<evidence type="ECO:0000256" key="1">
    <source>
        <dbReference type="SAM" id="SignalP"/>
    </source>
</evidence>
<evidence type="ECO:0008006" key="4">
    <source>
        <dbReference type="Google" id="ProtNLM"/>
    </source>
</evidence>
<feature type="chain" id="PRO_5046406938" description="Lipoprotein" evidence="1">
    <location>
        <begin position="32"/>
        <end position="132"/>
    </location>
</feature>
<reference evidence="3" key="1">
    <citation type="journal article" date="2019" name="Microbiol. Resour. Announc.">
        <title>Draft Genomic Sequences of Streptomyces misionensis and Streptomyces albidoflavus, bacteria applied for phytopathogen biocontrol.</title>
        <authorList>
            <person name="Pylro V."/>
            <person name="Dias A."/>
            <person name="Andreote F."/>
            <person name="Varani A."/>
            <person name="Andreote C."/>
            <person name="Bernardo E."/>
            <person name="Martins T."/>
        </authorList>
    </citation>
    <scope>NUCLEOTIDE SEQUENCE [LARGE SCALE GENOMIC DNA]</scope>
    <source>
        <strain evidence="3">77</strain>
    </source>
</reference>
<keyword evidence="1" id="KW-0732">Signal</keyword>
<feature type="signal peptide" evidence="1">
    <location>
        <begin position="1"/>
        <end position="31"/>
    </location>
</feature>
<dbReference type="Proteomes" id="UP000318052">
    <property type="component" value="Unassembled WGS sequence"/>
</dbReference>
<proteinExistence type="predicted"/>
<dbReference type="EMBL" id="VOGX01000086">
    <property type="protein sequence ID" value="TWV16924.1"/>
    <property type="molecule type" value="Genomic_DNA"/>
</dbReference>
<dbReference type="RefSeq" id="WP_018471193.1">
    <property type="nucleotide sequence ID" value="NZ_CP014485.1"/>
</dbReference>
<gene>
    <name evidence="2" type="ORF">FRZ02_31200</name>
</gene>
<comment type="caution">
    <text evidence="2">The sequence shown here is derived from an EMBL/GenBank/DDBJ whole genome shotgun (WGS) entry which is preliminary data.</text>
</comment>
<keyword evidence="3" id="KW-1185">Reference proteome</keyword>
<protein>
    <recommendedName>
        <fullName evidence="4">Lipoprotein</fullName>
    </recommendedName>
</protein>
<evidence type="ECO:0000313" key="2">
    <source>
        <dbReference type="EMBL" id="TWV16924.1"/>
    </source>
</evidence>
<evidence type="ECO:0000313" key="3">
    <source>
        <dbReference type="Proteomes" id="UP000318052"/>
    </source>
</evidence>
<organism evidence="2 3">
    <name type="scientific">Streptomyces albidoflavus</name>
    <dbReference type="NCBI Taxonomy" id="1886"/>
    <lineage>
        <taxon>Bacteria</taxon>
        <taxon>Bacillati</taxon>
        <taxon>Actinomycetota</taxon>
        <taxon>Actinomycetes</taxon>
        <taxon>Kitasatosporales</taxon>
        <taxon>Streptomycetaceae</taxon>
        <taxon>Streptomyces</taxon>
        <taxon>Streptomyces albidoflavus group</taxon>
    </lineage>
</organism>
<sequence>MPPTRARTTRRRTAARTALVAGLLLTTAACADAAKAEPREKAFPFSGDRLNVRTHDNPVDLVAADVEEVRVTLWFDDGASLGSSEITWELRGDTLDLNAACSGLANCDTKFRVEVPRDLTVLRNGDPTALKG</sequence>